<evidence type="ECO:0000259" key="2">
    <source>
        <dbReference type="Pfam" id="PF08028"/>
    </source>
</evidence>
<feature type="domain" description="Acyl-CoA dehydrogenase C-terminal" evidence="2">
    <location>
        <begin position="244"/>
        <end position="375"/>
    </location>
</feature>
<evidence type="ECO:0000313" key="4">
    <source>
        <dbReference type="Proteomes" id="UP001429580"/>
    </source>
</evidence>
<reference evidence="3 4" key="1">
    <citation type="submission" date="2020-03" db="EMBL/GenBank/DDBJ databases">
        <title>Genomic Encyclopedia of Type Strains, Phase IV (KMG-IV): sequencing the most valuable type-strain genomes for metagenomic binning, comparative biology and taxonomic classification.</title>
        <authorList>
            <person name="Goeker M."/>
        </authorList>
    </citation>
    <scope>NUCLEOTIDE SEQUENCE [LARGE SCALE GENOMIC DNA]</scope>
    <source>
        <strain evidence="3 4">DSM 103870</strain>
    </source>
</reference>
<gene>
    <name evidence="3" type="ORF">FHS82_003009</name>
</gene>
<dbReference type="Gene3D" id="1.10.540.10">
    <property type="entry name" value="Acyl-CoA dehydrogenase/oxidase, N-terminal domain"/>
    <property type="match status" value="1"/>
</dbReference>
<dbReference type="SUPFAM" id="SSF56645">
    <property type="entry name" value="Acyl-CoA dehydrogenase NM domain-like"/>
    <property type="match status" value="1"/>
</dbReference>
<dbReference type="PANTHER" id="PTHR43884:SF12">
    <property type="entry name" value="ISOVALERYL-COA DEHYDROGENASE, MITOCHONDRIAL-RELATED"/>
    <property type="match status" value="1"/>
</dbReference>
<keyword evidence="1" id="KW-0560">Oxidoreductase</keyword>
<dbReference type="InterPro" id="IPR037069">
    <property type="entry name" value="AcylCoA_DH/ox_N_sf"/>
</dbReference>
<dbReference type="Proteomes" id="UP001429580">
    <property type="component" value="Unassembled WGS sequence"/>
</dbReference>
<dbReference type="InterPro" id="IPR009100">
    <property type="entry name" value="AcylCoA_DH/oxidase_NM_dom_sf"/>
</dbReference>
<accession>A0ABX0V4Z9</accession>
<dbReference type="PIRSF" id="PIRSF016578">
    <property type="entry name" value="HsaA"/>
    <property type="match status" value="1"/>
</dbReference>
<dbReference type="Pfam" id="PF08028">
    <property type="entry name" value="Acyl-CoA_dh_2"/>
    <property type="match status" value="1"/>
</dbReference>
<dbReference type="Gene3D" id="2.40.110.10">
    <property type="entry name" value="Butyryl-CoA Dehydrogenase, subunit A, domain 2"/>
    <property type="match status" value="1"/>
</dbReference>
<keyword evidence="4" id="KW-1185">Reference proteome</keyword>
<protein>
    <submittedName>
        <fullName evidence="3">Alkylation response protein AidB-like acyl-CoA dehydrogenase</fullName>
    </submittedName>
</protein>
<dbReference type="InterPro" id="IPR046373">
    <property type="entry name" value="Acyl-CoA_Oxase/DH_mid-dom_sf"/>
</dbReference>
<dbReference type="SUPFAM" id="SSF47203">
    <property type="entry name" value="Acyl-CoA dehydrogenase C-terminal domain-like"/>
    <property type="match status" value="1"/>
</dbReference>
<dbReference type="Gene3D" id="1.20.140.10">
    <property type="entry name" value="Butyryl-CoA Dehydrogenase, subunit A, domain 3"/>
    <property type="match status" value="1"/>
</dbReference>
<sequence>MSRECDSADGADNGAGFAGALDRARQVAVRLAETANARERQTAPPHGEIGLLRQAGLLAFLHPCTVGGGGGNWRQAFRILRTVAEGDMSIAQILGNHYVQATSLFGRTDEVTAALIRETASRRLLWSAAVNPRDPDLVLSRASPDRYALSGCKTFCTGAGVSDRLMLAAVLRDGEGTRRLQLSVPTSRAGVTINDDWDNLGQRLTMSGSVDFVDVSVRDEDIILPQPDDAPSHLDLTTPRIQLFFSNIYLGAARAALTHAVAYVKEHTRPWPGSIASSATKDPYIAATIGRLSAHLGAAEAFADDIGDRLQRAGDAGYALDPDQRAAVACDVYQAKIVATEVSLEVTSRIFEVMGARSTASSYGFDRFWRNVRTHTLSDPVSYRERDVGQYILAGIAPPITLFDSKAHRSDTPDRGGREE</sequence>
<name>A0ABX0V4Z9_9HYPH</name>
<organism evidence="3 4">
    <name type="scientific">Pseudochelatococcus lubricantis</name>
    <dbReference type="NCBI Taxonomy" id="1538102"/>
    <lineage>
        <taxon>Bacteria</taxon>
        <taxon>Pseudomonadati</taxon>
        <taxon>Pseudomonadota</taxon>
        <taxon>Alphaproteobacteria</taxon>
        <taxon>Hyphomicrobiales</taxon>
        <taxon>Chelatococcaceae</taxon>
        <taxon>Pseudochelatococcus</taxon>
    </lineage>
</organism>
<dbReference type="PANTHER" id="PTHR43884">
    <property type="entry name" value="ACYL-COA DEHYDROGENASE"/>
    <property type="match status" value="1"/>
</dbReference>
<dbReference type="EMBL" id="JAASQI010000007">
    <property type="protein sequence ID" value="NIJ59154.1"/>
    <property type="molecule type" value="Genomic_DNA"/>
</dbReference>
<dbReference type="InterPro" id="IPR013107">
    <property type="entry name" value="Acyl-CoA_DH_C"/>
</dbReference>
<evidence type="ECO:0000313" key="3">
    <source>
        <dbReference type="EMBL" id="NIJ59154.1"/>
    </source>
</evidence>
<dbReference type="InterPro" id="IPR036250">
    <property type="entry name" value="AcylCo_DH-like_C"/>
</dbReference>
<comment type="caution">
    <text evidence="3">The sequence shown here is derived from an EMBL/GenBank/DDBJ whole genome shotgun (WGS) entry which is preliminary data.</text>
</comment>
<evidence type="ECO:0000256" key="1">
    <source>
        <dbReference type="ARBA" id="ARBA00023002"/>
    </source>
</evidence>
<proteinExistence type="predicted"/>
<dbReference type="RefSeq" id="WP_166954257.1">
    <property type="nucleotide sequence ID" value="NZ_JAASQI010000007.1"/>
</dbReference>